<name>A0ABS6JT03_9BACI</name>
<proteinExistence type="predicted"/>
<dbReference type="RefSeq" id="WP_216943341.1">
    <property type="nucleotide sequence ID" value="NZ_JAHQCR010000042.1"/>
</dbReference>
<gene>
    <name evidence="1" type="ORF">KS407_09650</name>
</gene>
<dbReference type="Proteomes" id="UP000790580">
    <property type="component" value="Unassembled WGS sequence"/>
</dbReference>
<dbReference type="EMBL" id="JAHQCR010000042">
    <property type="protein sequence ID" value="MBU9721706.1"/>
    <property type="molecule type" value="Genomic_DNA"/>
</dbReference>
<evidence type="ECO:0000313" key="2">
    <source>
        <dbReference type="Proteomes" id="UP000790580"/>
    </source>
</evidence>
<keyword evidence="2" id="KW-1185">Reference proteome</keyword>
<protein>
    <submittedName>
        <fullName evidence="1">Uncharacterized protein</fullName>
    </submittedName>
</protein>
<accession>A0ABS6JT03</accession>
<evidence type="ECO:0000313" key="1">
    <source>
        <dbReference type="EMBL" id="MBU9721706.1"/>
    </source>
</evidence>
<comment type="caution">
    <text evidence="1">The sequence shown here is derived from an EMBL/GenBank/DDBJ whole genome shotgun (WGS) entry which is preliminary data.</text>
</comment>
<organism evidence="1 2">
    <name type="scientific">Evansella alkalicola</name>
    <dbReference type="NCBI Taxonomy" id="745819"/>
    <lineage>
        <taxon>Bacteria</taxon>
        <taxon>Bacillati</taxon>
        <taxon>Bacillota</taxon>
        <taxon>Bacilli</taxon>
        <taxon>Bacillales</taxon>
        <taxon>Bacillaceae</taxon>
        <taxon>Evansella</taxon>
    </lineage>
</organism>
<reference evidence="1 2" key="1">
    <citation type="submission" date="2021-06" db="EMBL/GenBank/DDBJ databases">
        <title>Bacillus sp. RD4P76, an endophyte from a halophyte.</title>
        <authorList>
            <person name="Sun J.-Q."/>
        </authorList>
    </citation>
    <scope>NUCLEOTIDE SEQUENCE [LARGE SCALE GENOMIC DNA]</scope>
    <source>
        <strain evidence="1 2">JCM 17098</strain>
    </source>
</reference>
<sequence>MIRYEKEEIPNLIPDRGLIRYEKEEIANLIPDRGLIWYLYALDFPPIATDNDFR</sequence>